<dbReference type="SUPFAM" id="SSF56935">
    <property type="entry name" value="Porins"/>
    <property type="match status" value="1"/>
</dbReference>
<protein>
    <recommendedName>
        <fullName evidence="2">Porin</fullName>
    </recommendedName>
</protein>
<sequence>MRKCTLTIMIAATLNLPTLALADTDSQQREIDALKIQNKLILERLDATAEMLESSSTGGATTDADHNHSVAAGDSLRNRTFGGHGSKGSTTIGGYGEMHYNNLDNKKIGGSDKKEIDFHRFILFMGHEFSDKIRFWSELEVEHAVIEDTPNGSNGGEVAVEQAFLEFDLNADMAARAGIILIPVGLLNETHEPPTFYGVERNNVEKYIIPTTWREGGVSLTGRFANSFSYDLAVHSGLQIAGNNYAVRGGRQGVSNAPANNLAATARVNWIGVPGLVIGAAIQQQTDISQGTDTNAGAASLVSTHVVWQISQFSLRGLYASWNLSGNGPAAVGADKQTGWYVEPSWKFTPKFGVFARSSQWDNRVNSGTDTQYNQFDVGFNYWPHEDVVLKFDYQNQSVPNGKNEFDGINLGVGYQF</sequence>
<dbReference type="InterPro" id="IPR023614">
    <property type="entry name" value="Porin_dom_sf"/>
</dbReference>
<dbReference type="AlphaFoldDB" id="A0A3B1B362"/>
<evidence type="ECO:0000313" key="1">
    <source>
        <dbReference type="EMBL" id="VAX12706.1"/>
    </source>
</evidence>
<gene>
    <name evidence="1" type="ORF">MNBD_GAMMA24-1674</name>
</gene>
<organism evidence="1">
    <name type="scientific">hydrothermal vent metagenome</name>
    <dbReference type="NCBI Taxonomy" id="652676"/>
    <lineage>
        <taxon>unclassified sequences</taxon>
        <taxon>metagenomes</taxon>
        <taxon>ecological metagenomes</taxon>
    </lineage>
</organism>
<accession>A0A3B1B362</accession>
<dbReference type="EMBL" id="UOFZ01000060">
    <property type="protein sequence ID" value="VAX12706.1"/>
    <property type="molecule type" value="Genomic_DNA"/>
</dbReference>
<name>A0A3B1B362_9ZZZZ</name>
<dbReference type="InterPro" id="IPR010870">
    <property type="entry name" value="Porin_O/P"/>
</dbReference>
<proteinExistence type="predicted"/>
<evidence type="ECO:0008006" key="2">
    <source>
        <dbReference type="Google" id="ProtNLM"/>
    </source>
</evidence>
<reference evidence="1" key="1">
    <citation type="submission" date="2018-06" db="EMBL/GenBank/DDBJ databases">
        <authorList>
            <person name="Zhirakovskaya E."/>
        </authorList>
    </citation>
    <scope>NUCLEOTIDE SEQUENCE</scope>
</reference>
<dbReference type="Gene3D" id="2.40.160.10">
    <property type="entry name" value="Porin"/>
    <property type="match status" value="1"/>
</dbReference>
<dbReference type="Pfam" id="PF07396">
    <property type="entry name" value="Porin_O_P"/>
    <property type="match status" value="1"/>
</dbReference>